<reference evidence="1 2" key="1">
    <citation type="journal article" date="2022" name="Hortic Res">
        <title>A haplotype resolved chromosomal level avocado genome allows analysis of novel avocado genes.</title>
        <authorList>
            <person name="Nath O."/>
            <person name="Fletcher S.J."/>
            <person name="Hayward A."/>
            <person name="Shaw L.M."/>
            <person name="Masouleh A.K."/>
            <person name="Furtado A."/>
            <person name="Henry R.J."/>
            <person name="Mitter N."/>
        </authorList>
    </citation>
    <scope>NUCLEOTIDE SEQUENCE [LARGE SCALE GENOMIC DNA]</scope>
    <source>
        <strain evidence="2">cv. Hass</strain>
    </source>
</reference>
<proteinExistence type="predicted"/>
<evidence type="ECO:0000313" key="1">
    <source>
        <dbReference type="EMBL" id="KAJ8641902.1"/>
    </source>
</evidence>
<comment type="caution">
    <text evidence="1">The sequence shown here is derived from an EMBL/GenBank/DDBJ whole genome shotgun (WGS) entry which is preliminary data.</text>
</comment>
<evidence type="ECO:0000313" key="2">
    <source>
        <dbReference type="Proteomes" id="UP001234297"/>
    </source>
</evidence>
<keyword evidence="2" id="KW-1185">Reference proteome</keyword>
<accession>A0ACC2M8E1</accession>
<dbReference type="EMBL" id="CM056813">
    <property type="protein sequence ID" value="KAJ8641902.1"/>
    <property type="molecule type" value="Genomic_DNA"/>
</dbReference>
<dbReference type="Proteomes" id="UP001234297">
    <property type="component" value="Chromosome 5"/>
</dbReference>
<gene>
    <name evidence="1" type="ORF">MRB53_018596</name>
</gene>
<name>A0ACC2M8E1_PERAE</name>
<organism evidence="1 2">
    <name type="scientific">Persea americana</name>
    <name type="common">Avocado</name>
    <dbReference type="NCBI Taxonomy" id="3435"/>
    <lineage>
        <taxon>Eukaryota</taxon>
        <taxon>Viridiplantae</taxon>
        <taxon>Streptophyta</taxon>
        <taxon>Embryophyta</taxon>
        <taxon>Tracheophyta</taxon>
        <taxon>Spermatophyta</taxon>
        <taxon>Magnoliopsida</taxon>
        <taxon>Magnoliidae</taxon>
        <taxon>Laurales</taxon>
        <taxon>Lauraceae</taxon>
        <taxon>Persea</taxon>
    </lineage>
</organism>
<protein>
    <submittedName>
        <fullName evidence="1">Uncharacterized protein</fullName>
    </submittedName>
</protein>
<sequence>MAKSQIPKIQKKKQLESSRRDFFISGGEDEGEFETIKFATQGSASVWHGRCIGSFSKASLVCRVGKLVR</sequence>